<name>A0A150FYR7_GONPE</name>
<sequence length="387" mass="38934">MKRRISHSPSRSRSPPGGFGRGLPNGCSPTRGMGFGARFGAAGGLAASGRAGGGAVAGASASAIASGGVSPPPWVSNARLAPQVKMVLEGLYGRGKLGPGDLEYACIEFLELLGPVGGMAVLEEFASLDFFRIRNLTAFFIGICKRVQARAPPPPGRPLRGPDGNSPPPAGGGGGGARGRTLARGGAGGMSRSPGAGAAMRRASPPLHFMVEDNSPPLRRGREPPADAGKAKLVSSSAAMGGWAFGGLLAQALAAAAAGGGSGGCEGSVLRQAVTEHVKERLKPAWRANKLTRETFKAIAKTAVDRVLATLPNNGTASMYDSPASVTSYFSEARRECISRLVETLLHRLAASNASSAAVAGAAAPAADGPGQQPAVTCSPTAGDAHT</sequence>
<feature type="compositionally biased region" description="Low complexity" evidence="1">
    <location>
        <begin position="7"/>
        <end position="16"/>
    </location>
</feature>
<dbReference type="Proteomes" id="UP000075714">
    <property type="component" value="Unassembled WGS sequence"/>
</dbReference>
<dbReference type="AlphaFoldDB" id="A0A150FYR7"/>
<evidence type="ECO:0000313" key="3">
    <source>
        <dbReference type="EMBL" id="KXZ42766.1"/>
    </source>
</evidence>
<dbReference type="CDD" id="cd21039">
    <property type="entry name" value="NURR"/>
    <property type="match status" value="1"/>
</dbReference>
<feature type="region of interest" description="Disordered" evidence="1">
    <location>
        <begin position="364"/>
        <end position="387"/>
    </location>
</feature>
<keyword evidence="4" id="KW-1185">Reference proteome</keyword>
<dbReference type="STRING" id="33097.A0A150FYR7"/>
<dbReference type="EMBL" id="LSYV01000119">
    <property type="protein sequence ID" value="KXZ42766.1"/>
    <property type="molecule type" value="Genomic_DNA"/>
</dbReference>
<accession>A0A150FYR7</accession>
<gene>
    <name evidence="3" type="ORF">GPECTOR_119g397</name>
</gene>
<comment type="caution">
    <text evidence="3">The sequence shown here is derived from an EMBL/GenBank/DDBJ whole genome shotgun (WGS) entry which is preliminary data.</text>
</comment>
<evidence type="ECO:0000313" key="4">
    <source>
        <dbReference type="Proteomes" id="UP000075714"/>
    </source>
</evidence>
<feature type="compositionally biased region" description="Low complexity" evidence="1">
    <location>
        <begin position="364"/>
        <end position="375"/>
    </location>
</feature>
<feature type="domain" description="Heterogeneous nuclear ribonucleoprotein Q acidic" evidence="2">
    <location>
        <begin position="79"/>
        <end position="148"/>
    </location>
</feature>
<dbReference type="Pfam" id="PF18360">
    <property type="entry name" value="hnRNP_Q_AcD"/>
    <property type="match status" value="1"/>
</dbReference>
<feature type="region of interest" description="Disordered" evidence="1">
    <location>
        <begin position="1"/>
        <end position="25"/>
    </location>
</feature>
<reference evidence="4" key="1">
    <citation type="journal article" date="2016" name="Nat. Commun.">
        <title>The Gonium pectorale genome demonstrates co-option of cell cycle regulation during the evolution of multicellularity.</title>
        <authorList>
            <person name="Hanschen E.R."/>
            <person name="Marriage T.N."/>
            <person name="Ferris P.J."/>
            <person name="Hamaji T."/>
            <person name="Toyoda A."/>
            <person name="Fujiyama A."/>
            <person name="Neme R."/>
            <person name="Noguchi H."/>
            <person name="Minakuchi Y."/>
            <person name="Suzuki M."/>
            <person name="Kawai-Toyooka H."/>
            <person name="Smith D.R."/>
            <person name="Sparks H."/>
            <person name="Anderson J."/>
            <person name="Bakaric R."/>
            <person name="Luria V."/>
            <person name="Karger A."/>
            <person name="Kirschner M.W."/>
            <person name="Durand P.M."/>
            <person name="Michod R.E."/>
            <person name="Nozaki H."/>
            <person name="Olson B.J."/>
        </authorList>
    </citation>
    <scope>NUCLEOTIDE SEQUENCE [LARGE SCALE GENOMIC DNA]</scope>
    <source>
        <strain evidence="4">NIES-2863</strain>
    </source>
</reference>
<dbReference type="InterPro" id="IPR041337">
    <property type="entry name" value="hnRNP_Q_AcD"/>
</dbReference>
<organism evidence="3 4">
    <name type="scientific">Gonium pectorale</name>
    <name type="common">Green alga</name>
    <dbReference type="NCBI Taxonomy" id="33097"/>
    <lineage>
        <taxon>Eukaryota</taxon>
        <taxon>Viridiplantae</taxon>
        <taxon>Chlorophyta</taxon>
        <taxon>core chlorophytes</taxon>
        <taxon>Chlorophyceae</taxon>
        <taxon>CS clade</taxon>
        <taxon>Chlamydomonadales</taxon>
        <taxon>Volvocaceae</taxon>
        <taxon>Gonium</taxon>
    </lineage>
</organism>
<evidence type="ECO:0000259" key="2">
    <source>
        <dbReference type="Pfam" id="PF18360"/>
    </source>
</evidence>
<feature type="region of interest" description="Disordered" evidence="1">
    <location>
        <begin position="151"/>
        <end position="228"/>
    </location>
</feature>
<proteinExistence type="predicted"/>
<dbReference type="OrthoDB" id="411372at2759"/>
<evidence type="ECO:0000256" key="1">
    <source>
        <dbReference type="SAM" id="MobiDB-lite"/>
    </source>
</evidence>
<protein>
    <recommendedName>
        <fullName evidence="2">Heterogeneous nuclear ribonucleoprotein Q acidic domain-containing protein</fullName>
    </recommendedName>
</protein>